<reference evidence="12 13" key="1">
    <citation type="journal article" date="2016" name="Sci. Rep.">
        <title>Peltaster fructicola genome reveals evolution from an invasive phytopathogen to an ectophytic parasite.</title>
        <authorList>
            <person name="Xu C."/>
            <person name="Chen H."/>
            <person name="Gleason M.L."/>
            <person name="Xu J.R."/>
            <person name="Liu H."/>
            <person name="Zhang R."/>
            <person name="Sun G."/>
        </authorList>
    </citation>
    <scope>NUCLEOTIDE SEQUENCE [LARGE SCALE GENOMIC DNA]</scope>
    <source>
        <strain evidence="12 13">LNHT1506</strain>
    </source>
</reference>
<feature type="compositionally biased region" description="Polar residues" evidence="8">
    <location>
        <begin position="76"/>
        <end position="99"/>
    </location>
</feature>
<evidence type="ECO:0000256" key="7">
    <source>
        <dbReference type="ARBA" id="ARBA00023242"/>
    </source>
</evidence>
<evidence type="ECO:0008006" key="14">
    <source>
        <dbReference type="Google" id="ProtNLM"/>
    </source>
</evidence>
<protein>
    <recommendedName>
        <fullName evidence="14">Histone-lysine N-methyltransferase</fullName>
    </recommendedName>
</protein>
<dbReference type="GO" id="GO:0032259">
    <property type="term" value="P:methylation"/>
    <property type="evidence" value="ECO:0007669"/>
    <property type="project" value="UniProtKB-KW"/>
</dbReference>
<evidence type="ECO:0000256" key="3">
    <source>
        <dbReference type="ARBA" id="ARBA00022454"/>
    </source>
</evidence>
<accession>A0A6H0XUG7</accession>
<keyword evidence="3" id="KW-0158">Chromosome</keyword>
<feature type="compositionally biased region" description="Basic and acidic residues" evidence="8">
    <location>
        <begin position="539"/>
        <end position="560"/>
    </location>
</feature>
<dbReference type="OrthoDB" id="422362at2759"/>
<gene>
    <name evidence="12" type="ORF">AMS68_003843</name>
</gene>
<evidence type="ECO:0000259" key="11">
    <source>
        <dbReference type="PROSITE" id="PS51215"/>
    </source>
</evidence>
<dbReference type="GO" id="GO:0005694">
    <property type="term" value="C:chromosome"/>
    <property type="evidence" value="ECO:0007669"/>
    <property type="project" value="UniProtKB-SubCell"/>
</dbReference>
<dbReference type="InterPro" id="IPR046341">
    <property type="entry name" value="SET_dom_sf"/>
</dbReference>
<dbReference type="EMBL" id="CP051141">
    <property type="protein sequence ID" value="QIW98325.1"/>
    <property type="molecule type" value="Genomic_DNA"/>
</dbReference>
<feature type="region of interest" description="Disordered" evidence="8">
    <location>
        <begin position="539"/>
        <end position="562"/>
    </location>
</feature>
<dbReference type="Pfam" id="PF00856">
    <property type="entry name" value="SET"/>
    <property type="match status" value="1"/>
</dbReference>
<evidence type="ECO:0000259" key="10">
    <source>
        <dbReference type="PROSITE" id="PS50868"/>
    </source>
</evidence>
<evidence type="ECO:0000256" key="2">
    <source>
        <dbReference type="ARBA" id="ARBA00004286"/>
    </source>
</evidence>
<feature type="compositionally biased region" description="Low complexity" evidence="8">
    <location>
        <begin position="1"/>
        <end position="13"/>
    </location>
</feature>
<dbReference type="GO" id="GO:0042054">
    <property type="term" value="F:histone methyltransferase activity"/>
    <property type="evidence" value="ECO:0007669"/>
    <property type="project" value="InterPro"/>
</dbReference>
<dbReference type="InterPro" id="IPR006560">
    <property type="entry name" value="AWS_dom"/>
</dbReference>
<dbReference type="Pfam" id="PF17907">
    <property type="entry name" value="AWS"/>
    <property type="match status" value="1"/>
</dbReference>
<feature type="region of interest" description="Disordered" evidence="8">
    <location>
        <begin position="579"/>
        <end position="604"/>
    </location>
</feature>
<feature type="domain" description="AWS" evidence="11">
    <location>
        <begin position="314"/>
        <end position="366"/>
    </location>
</feature>
<dbReference type="InterPro" id="IPR050777">
    <property type="entry name" value="SET2_Histone-Lys_MeTrsfase"/>
</dbReference>
<feature type="compositionally biased region" description="Basic and acidic residues" evidence="8">
    <location>
        <begin position="579"/>
        <end position="590"/>
    </location>
</feature>
<dbReference type="InterPro" id="IPR001214">
    <property type="entry name" value="SET_dom"/>
</dbReference>
<evidence type="ECO:0000313" key="13">
    <source>
        <dbReference type="Proteomes" id="UP000503462"/>
    </source>
</evidence>
<evidence type="ECO:0000259" key="9">
    <source>
        <dbReference type="PROSITE" id="PS50280"/>
    </source>
</evidence>
<dbReference type="PANTHER" id="PTHR22884">
    <property type="entry name" value="SET DOMAIN PROTEINS"/>
    <property type="match status" value="1"/>
</dbReference>
<proteinExistence type="predicted"/>
<feature type="region of interest" description="Disordered" evidence="8">
    <location>
        <begin position="1"/>
        <end position="120"/>
    </location>
</feature>
<evidence type="ECO:0000313" key="12">
    <source>
        <dbReference type="EMBL" id="QIW98325.1"/>
    </source>
</evidence>
<feature type="compositionally biased region" description="Basic and acidic residues" evidence="8">
    <location>
        <begin position="19"/>
        <end position="30"/>
    </location>
</feature>
<dbReference type="GO" id="GO:0005634">
    <property type="term" value="C:nucleus"/>
    <property type="evidence" value="ECO:0007669"/>
    <property type="project" value="UniProtKB-SubCell"/>
</dbReference>
<name>A0A6H0XUG7_9PEZI</name>
<evidence type="ECO:0000256" key="1">
    <source>
        <dbReference type="ARBA" id="ARBA00004123"/>
    </source>
</evidence>
<evidence type="ECO:0000256" key="5">
    <source>
        <dbReference type="ARBA" id="ARBA00022679"/>
    </source>
</evidence>
<dbReference type="PROSITE" id="PS50280">
    <property type="entry name" value="SET"/>
    <property type="match status" value="1"/>
</dbReference>
<comment type="subcellular location">
    <subcellularLocation>
        <location evidence="2">Chromosome</location>
    </subcellularLocation>
    <subcellularLocation>
        <location evidence="1">Nucleus</location>
    </subcellularLocation>
</comment>
<dbReference type="InterPro" id="IPR003616">
    <property type="entry name" value="Post-SET_dom"/>
</dbReference>
<keyword evidence="5" id="KW-0808">Transferase</keyword>
<evidence type="ECO:0000256" key="4">
    <source>
        <dbReference type="ARBA" id="ARBA00022603"/>
    </source>
</evidence>
<sequence length="604" mass="67347">MTRSSSSTSSALSNINVRGDSREDHAESLRSEVSTPPTSCEPGSISPQTTAKLDSPGLKSTLNMSAERGARKRKSVNYNEHVQATAASSRNVSGLTGTTLVEEDNESDRRSTKKRKTRATFPEELPARIERRPSVKDRVKKVASKIGTALGKRKILKELDMGSGGLLDEVDIDAVEEAARPTKKLRKSNAIEKLTKADSVAKLPAKSVNRRREKQWLTAGLYVGQQHGENSKQKKLQKRAVTEQQKLSDVKRGAVMPLPMFEYLEKNSRNFTIPYDVFAPTFKKGDPKPTNWSQLNRNQLVGEAKELWENEAPLAMSLCICQPPSVPGERGCDDDCLNRVMHYECDKNNCALTPEQCGNRAFADLAHRTKKGGKFDIGVEIVQTSNRGFGIRACRVFAPGDIIMEYTGEIISEAECQRRMREIYANKQSYYIMEFDQGLHIDGTKGSMARFVNHSCEPNCEVRMVKVSGKPRMAIFASDSGVFTGEELTYDYNFDNFGEARQVCFCGAASCRGSLSRRLNATEQKLKDKEDKELREQAELEAKKHAAQEAKKKAAKDKRGSGWRGWATYAEALPELVKQKAAREEAEKNSSRSKRLASRLLGRN</sequence>
<keyword evidence="13" id="KW-1185">Reference proteome</keyword>
<feature type="domain" description="Post-SET" evidence="10">
    <location>
        <begin position="500"/>
        <end position="516"/>
    </location>
</feature>
<evidence type="ECO:0000256" key="6">
    <source>
        <dbReference type="ARBA" id="ARBA00022691"/>
    </source>
</evidence>
<dbReference type="SMART" id="SM00508">
    <property type="entry name" value="PostSET"/>
    <property type="match status" value="1"/>
</dbReference>
<dbReference type="SMART" id="SM00317">
    <property type="entry name" value="SET"/>
    <property type="match status" value="1"/>
</dbReference>
<dbReference type="SUPFAM" id="SSF82199">
    <property type="entry name" value="SET domain"/>
    <property type="match status" value="1"/>
</dbReference>
<dbReference type="SMART" id="SM00570">
    <property type="entry name" value="AWS"/>
    <property type="match status" value="1"/>
</dbReference>
<dbReference type="Proteomes" id="UP000503462">
    <property type="component" value="Chromosome 3"/>
</dbReference>
<feature type="domain" description="SET" evidence="9">
    <location>
        <begin position="377"/>
        <end position="493"/>
    </location>
</feature>
<organism evidence="12 13">
    <name type="scientific">Peltaster fructicola</name>
    <dbReference type="NCBI Taxonomy" id="286661"/>
    <lineage>
        <taxon>Eukaryota</taxon>
        <taxon>Fungi</taxon>
        <taxon>Dikarya</taxon>
        <taxon>Ascomycota</taxon>
        <taxon>Pezizomycotina</taxon>
        <taxon>Dothideomycetes</taxon>
        <taxon>Dothideomycetes incertae sedis</taxon>
        <taxon>Peltaster</taxon>
    </lineage>
</organism>
<feature type="compositionally biased region" description="Polar residues" evidence="8">
    <location>
        <begin position="45"/>
        <end position="64"/>
    </location>
</feature>
<keyword evidence="6" id="KW-0949">S-adenosyl-L-methionine</keyword>
<keyword evidence="4" id="KW-0489">Methyltransferase</keyword>
<dbReference type="PROSITE" id="PS50868">
    <property type="entry name" value="POST_SET"/>
    <property type="match status" value="1"/>
</dbReference>
<dbReference type="AlphaFoldDB" id="A0A6H0XUG7"/>
<dbReference type="PROSITE" id="PS51215">
    <property type="entry name" value="AWS"/>
    <property type="match status" value="1"/>
</dbReference>
<evidence type="ECO:0000256" key="8">
    <source>
        <dbReference type="SAM" id="MobiDB-lite"/>
    </source>
</evidence>
<keyword evidence="7" id="KW-0539">Nucleus</keyword>
<dbReference type="Gene3D" id="2.170.270.10">
    <property type="entry name" value="SET domain"/>
    <property type="match status" value="1"/>
</dbReference>